<protein>
    <submittedName>
        <fullName evidence="1">Uncharacterized protein</fullName>
    </submittedName>
</protein>
<comment type="caution">
    <text evidence="1">The sequence shown here is derived from an EMBL/GenBank/DDBJ whole genome shotgun (WGS) entry which is preliminary data.</text>
</comment>
<accession>A0ACC0CAQ7</accession>
<keyword evidence="2" id="KW-1185">Reference proteome</keyword>
<evidence type="ECO:0000313" key="2">
    <source>
        <dbReference type="Proteomes" id="UP001060085"/>
    </source>
</evidence>
<evidence type="ECO:0000313" key="1">
    <source>
        <dbReference type="EMBL" id="KAI5681969.1"/>
    </source>
</evidence>
<dbReference type="Proteomes" id="UP001060085">
    <property type="component" value="Linkage Group LG01"/>
</dbReference>
<proteinExistence type="predicted"/>
<organism evidence="1 2">
    <name type="scientific">Catharanthus roseus</name>
    <name type="common">Madagascar periwinkle</name>
    <name type="synonym">Vinca rosea</name>
    <dbReference type="NCBI Taxonomy" id="4058"/>
    <lineage>
        <taxon>Eukaryota</taxon>
        <taxon>Viridiplantae</taxon>
        <taxon>Streptophyta</taxon>
        <taxon>Embryophyta</taxon>
        <taxon>Tracheophyta</taxon>
        <taxon>Spermatophyta</taxon>
        <taxon>Magnoliopsida</taxon>
        <taxon>eudicotyledons</taxon>
        <taxon>Gunneridae</taxon>
        <taxon>Pentapetalae</taxon>
        <taxon>asterids</taxon>
        <taxon>lamiids</taxon>
        <taxon>Gentianales</taxon>
        <taxon>Apocynaceae</taxon>
        <taxon>Rauvolfioideae</taxon>
        <taxon>Vinceae</taxon>
        <taxon>Catharanthinae</taxon>
        <taxon>Catharanthus</taxon>
    </lineage>
</organism>
<reference evidence="2" key="1">
    <citation type="journal article" date="2023" name="Nat. Plants">
        <title>Single-cell RNA sequencing provides a high-resolution roadmap for understanding the multicellular compartmentation of specialized metabolism.</title>
        <authorList>
            <person name="Sun S."/>
            <person name="Shen X."/>
            <person name="Li Y."/>
            <person name="Li Y."/>
            <person name="Wang S."/>
            <person name="Li R."/>
            <person name="Zhang H."/>
            <person name="Shen G."/>
            <person name="Guo B."/>
            <person name="Wei J."/>
            <person name="Xu J."/>
            <person name="St-Pierre B."/>
            <person name="Chen S."/>
            <person name="Sun C."/>
        </authorList>
    </citation>
    <scope>NUCLEOTIDE SEQUENCE [LARGE SCALE GENOMIC DNA]</scope>
</reference>
<sequence>MATRRNGRVPAVGIDEALERFLKFRPPEFYGEAEQETKVELFLKQLNDICDTLRYEDALRVTFAAFTLRGTAKEWWLRASKARALKNQPWTWTGFQEEFKKEYIPRWVREQREDELAKHCLRLIDTDENKTRQFVKGLRVELQRALVTLPVMGFAAAIEAATRTEMADQAVTQRKAAIGSAATPYKRHGQGPWKSKDFKRPRGEQRIGNEGRQTLTPEESIEYVYTVDEVDI</sequence>
<dbReference type="EMBL" id="CM044701">
    <property type="protein sequence ID" value="KAI5681969.1"/>
    <property type="molecule type" value="Genomic_DNA"/>
</dbReference>
<gene>
    <name evidence="1" type="ORF">M9H77_03197</name>
</gene>
<name>A0ACC0CAQ7_CATRO</name>